<name>A0A940N2T7_9PROT</name>
<evidence type="ECO:0008006" key="5">
    <source>
        <dbReference type="Google" id="ProtNLM"/>
    </source>
</evidence>
<dbReference type="SUPFAM" id="SSF53474">
    <property type="entry name" value="alpha/beta-Hydrolases"/>
    <property type="match status" value="1"/>
</dbReference>
<protein>
    <recommendedName>
        <fullName evidence="5">Phospholipase</fullName>
    </recommendedName>
</protein>
<dbReference type="Proteomes" id="UP000677537">
    <property type="component" value="Unassembled WGS sequence"/>
</dbReference>
<dbReference type="PANTHER" id="PTHR43037:SF5">
    <property type="entry name" value="FERULOYL ESTERASE"/>
    <property type="match status" value="1"/>
</dbReference>
<dbReference type="Pfam" id="PF00756">
    <property type="entry name" value="Esterase"/>
    <property type="match status" value="1"/>
</dbReference>
<accession>A0A940N2T7</accession>
<comment type="caution">
    <text evidence="3">The sequence shown here is derived from an EMBL/GenBank/DDBJ whole genome shotgun (WGS) entry which is preliminary data.</text>
</comment>
<keyword evidence="2" id="KW-0378">Hydrolase</keyword>
<dbReference type="Gene3D" id="3.40.50.1820">
    <property type="entry name" value="alpha/beta hydrolase"/>
    <property type="match status" value="1"/>
</dbReference>
<dbReference type="PANTHER" id="PTHR43037">
    <property type="entry name" value="UNNAMED PRODUCT-RELATED"/>
    <property type="match status" value="1"/>
</dbReference>
<keyword evidence="1" id="KW-0732">Signal</keyword>
<gene>
    <name evidence="3" type="ORF">J5Y10_19545</name>
</gene>
<dbReference type="GO" id="GO:0016787">
    <property type="term" value="F:hydrolase activity"/>
    <property type="evidence" value="ECO:0007669"/>
    <property type="project" value="UniProtKB-KW"/>
</dbReference>
<evidence type="ECO:0000313" key="4">
    <source>
        <dbReference type="Proteomes" id="UP000677537"/>
    </source>
</evidence>
<keyword evidence="4" id="KW-1185">Reference proteome</keyword>
<dbReference type="InterPro" id="IPR050955">
    <property type="entry name" value="Plant_Biomass_Hydrol_Est"/>
</dbReference>
<sequence length="177" mass="18601">MPLIVMLHGAGGHAAGTLGLIEATAPGALLLLPESRGPTWDVIMGGYGVDVAFLDAALEGVFRHHRVDPRRIALAGFSDGASYALSLALGNGDLFTHALAFSPGFAAPPDPVGRPRIFISHGEADDVLPIDRCSRRLVPVLQRGGYDVRYREFPGGHYVPAGIAEEAVAMLAEPRAA</sequence>
<reference evidence="3" key="1">
    <citation type="submission" date="2021-03" db="EMBL/GenBank/DDBJ databases">
        <authorList>
            <person name="So Y."/>
        </authorList>
    </citation>
    <scope>NUCLEOTIDE SEQUENCE</scope>
    <source>
        <strain evidence="3">SG15</strain>
    </source>
</reference>
<proteinExistence type="predicted"/>
<dbReference type="EMBL" id="JAGIZA010000013">
    <property type="protein sequence ID" value="MBP0494986.1"/>
    <property type="molecule type" value="Genomic_DNA"/>
</dbReference>
<dbReference type="InterPro" id="IPR029058">
    <property type="entry name" value="AB_hydrolase_fold"/>
</dbReference>
<dbReference type="InterPro" id="IPR000801">
    <property type="entry name" value="Esterase-like"/>
</dbReference>
<evidence type="ECO:0000256" key="2">
    <source>
        <dbReference type="ARBA" id="ARBA00022801"/>
    </source>
</evidence>
<evidence type="ECO:0000313" key="3">
    <source>
        <dbReference type="EMBL" id="MBP0494986.1"/>
    </source>
</evidence>
<organism evidence="3 4">
    <name type="scientific">Roseomonas indoligenes</name>
    <dbReference type="NCBI Taxonomy" id="2820811"/>
    <lineage>
        <taxon>Bacteria</taxon>
        <taxon>Pseudomonadati</taxon>
        <taxon>Pseudomonadota</taxon>
        <taxon>Alphaproteobacteria</taxon>
        <taxon>Acetobacterales</taxon>
        <taxon>Roseomonadaceae</taxon>
        <taxon>Roseomonas</taxon>
    </lineage>
</organism>
<dbReference type="AlphaFoldDB" id="A0A940N2T7"/>
<evidence type="ECO:0000256" key="1">
    <source>
        <dbReference type="ARBA" id="ARBA00022729"/>
    </source>
</evidence>
<dbReference type="RefSeq" id="WP_209375784.1">
    <property type="nucleotide sequence ID" value="NZ_JAGIZA010000013.1"/>
</dbReference>